<name>A0A7W5AMI1_9ACTN</name>
<dbReference type="GO" id="GO:0004803">
    <property type="term" value="F:transposase activity"/>
    <property type="evidence" value="ECO:0007669"/>
    <property type="project" value="InterPro"/>
</dbReference>
<dbReference type="Pfam" id="PF01526">
    <property type="entry name" value="DDE_Tnp_Tn3"/>
    <property type="match status" value="1"/>
</dbReference>
<comment type="caution">
    <text evidence="2">The sequence shown here is derived from an EMBL/GenBank/DDBJ whole genome shotgun (WGS) entry which is preliminary data.</text>
</comment>
<dbReference type="GO" id="GO:0006313">
    <property type="term" value="P:DNA transposition"/>
    <property type="evidence" value="ECO:0007669"/>
    <property type="project" value="InterPro"/>
</dbReference>
<gene>
    <name evidence="2" type="ORF">FHR83_006188</name>
</gene>
<reference evidence="2 3" key="1">
    <citation type="submission" date="2020-08" db="EMBL/GenBank/DDBJ databases">
        <title>Genomic Encyclopedia of Type Strains, Phase III (KMG-III): the genomes of soil and plant-associated and newly described type strains.</title>
        <authorList>
            <person name="Whitman W."/>
        </authorList>
    </citation>
    <scope>NUCLEOTIDE SEQUENCE [LARGE SCALE GENOMIC DNA]</scope>
    <source>
        <strain evidence="2 3">CECT 3287</strain>
    </source>
</reference>
<evidence type="ECO:0000313" key="3">
    <source>
        <dbReference type="Proteomes" id="UP000590749"/>
    </source>
</evidence>
<dbReference type="Proteomes" id="UP000590749">
    <property type="component" value="Unassembled WGS sequence"/>
</dbReference>
<protein>
    <recommendedName>
        <fullName evidence="1">Tn3 transposase DDE domain-containing protein</fullName>
    </recommendedName>
</protein>
<proteinExistence type="predicted"/>
<feature type="domain" description="Tn3 transposase DDE" evidence="1">
    <location>
        <begin position="11"/>
        <end position="153"/>
    </location>
</feature>
<organism evidence="2 3">
    <name type="scientific">Actinoplanes campanulatus</name>
    <dbReference type="NCBI Taxonomy" id="113559"/>
    <lineage>
        <taxon>Bacteria</taxon>
        <taxon>Bacillati</taxon>
        <taxon>Actinomycetota</taxon>
        <taxon>Actinomycetes</taxon>
        <taxon>Micromonosporales</taxon>
        <taxon>Micromonosporaceae</taxon>
        <taxon>Actinoplanes</taxon>
    </lineage>
</organism>
<dbReference type="AlphaFoldDB" id="A0A7W5AMI1"/>
<dbReference type="InterPro" id="IPR002513">
    <property type="entry name" value="Tn3_Tnp_DDE_dom"/>
</dbReference>
<evidence type="ECO:0000313" key="2">
    <source>
        <dbReference type="EMBL" id="MBB3098489.1"/>
    </source>
</evidence>
<accession>A0A7W5AMI1</accession>
<dbReference type="EMBL" id="JACHXF010000015">
    <property type="protein sequence ID" value="MBB3098489.1"/>
    <property type="molecule type" value="Genomic_DNA"/>
</dbReference>
<keyword evidence="3" id="KW-1185">Reference proteome</keyword>
<dbReference type="RefSeq" id="WP_183224578.1">
    <property type="nucleotide sequence ID" value="NZ_BMPW01000017.1"/>
</dbReference>
<evidence type="ECO:0000259" key="1">
    <source>
        <dbReference type="Pfam" id="PF01526"/>
    </source>
</evidence>
<sequence>MSRHPDVPSVFTSVTAAGRGWADLHVSVAALLTAAHSLNVSLSPVLDDELSALAHVDQHYLRPDTYAAADAVLIDARADIALAQAWDGGLVAAVDGVRFVVPVRSIDARPNPKYFARKKGVTWLNMISDQRIGLAGRVISGTPKDTLHFMDLVAGSGCPTSAAPGGHCGTSTRAAQRAGLIGPAAAVARSPRPGRGITGRTSLAVLSSRPLRRVRHPSETVRRRRVGWRLLS</sequence>